<feature type="compositionally biased region" description="Basic and acidic residues" evidence="2">
    <location>
        <begin position="1"/>
        <end position="11"/>
    </location>
</feature>
<dbReference type="OrthoDB" id="7033272at2"/>
<keyword evidence="3" id="KW-0472">Membrane</keyword>
<evidence type="ECO:0000256" key="2">
    <source>
        <dbReference type="SAM" id="MobiDB-lite"/>
    </source>
</evidence>
<dbReference type="AlphaFoldDB" id="A0A6I6LSG0"/>
<feature type="region of interest" description="Disordered" evidence="2">
    <location>
        <begin position="1"/>
        <end position="48"/>
    </location>
</feature>
<name>A0A6I6LSG0_STUST</name>
<gene>
    <name evidence="4" type="ORF">GQA94_19575</name>
</gene>
<dbReference type="EMBL" id="CP046902">
    <property type="protein sequence ID" value="QGZ32140.1"/>
    <property type="molecule type" value="Genomic_DNA"/>
</dbReference>
<accession>A0A6I6LSG0</accession>
<feature type="coiled-coil region" evidence="1">
    <location>
        <begin position="122"/>
        <end position="152"/>
    </location>
</feature>
<keyword evidence="3" id="KW-0812">Transmembrane</keyword>
<protein>
    <submittedName>
        <fullName evidence="4">ATPase</fullName>
    </submittedName>
</protein>
<dbReference type="RefSeq" id="WP_158189575.1">
    <property type="nucleotide sequence ID" value="NZ_CP046902.1"/>
</dbReference>
<proteinExistence type="predicted"/>
<organism evidence="4 5">
    <name type="scientific">Stutzerimonas stutzeri</name>
    <name type="common">Pseudomonas stutzeri</name>
    <dbReference type="NCBI Taxonomy" id="316"/>
    <lineage>
        <taxon>Bacteria</taxon>
        <taxon>Pseudomonadati</taxon>
        <taxon>Pseudomonadota</taxon>
        <taxon>Gammaproteobacteria</taxon>
        <taxon>Pseudomonadales</taxon>
        <taxon>Pseudomonadaceae</taxon>
        <taxon>Stutzerimonas</taxon>
    </lineage>
</organism>
<evidence type="ECO:0000256" key="1">
    <source>
        <dbReference type="SAM" id="Coils"/>
    </source>
</evidence>
<dbReference type="Proteomes" id="UP000438983">
    <property type="component" value="Chromosome"/>
</dbReference>
<sequence>MRNDAHDELDHVPSLTAGRGRDPYPAPELEPISKPMGGDPDDARPRQKRRAFSTAPLWIMIVALFASLVALGWWSMQQVSRLETQLVATQESFARISEDAAGRLQDISGKVVATESSVTTEGEALKLRIKQLEQQTLELAEQQRAITTQQESLTGKQGNQDQRLDEQGIRIGRIVAEVRDHRSATTTLGETVQGVAGEQAELRSSVSQLEQSVGELATLSTRIDGLDKLPARIDGLNKDIAALKQRGDSSPAITRLEQDLLILRSELDNRPAARPGVDTSEFDSFRAQVTRTINGLQGQVANLQRQIDQR</sequence>
<evidence type="ECO:0000313" key="5">
    <source>
        <dbReference type="Proteomes" id="UP000438983"/>
    </source>
</evidence>
<keyword evidence="3" id="KW-1133">Transmembrane helix</keyword>
<evidence type="ECO:0000256" key="3">
    <source>
        <dbReference type="SAM" id="Phobius"/>
    </source>
</evidence>
<reference evidence="4 5" key="1">
    <citation type="submission" date="2019-12" db="EMBL/GenBank/DDBJ databases">
        <title>Complete genome sequence of Pseudomonas stutzeri.</title>
        <authorList>
            <person name="Lim S.R."/>
            <person name="Kim J.H."/>
        </authorList>
    </citation>
    <scope>NUCLEOTIDE SEQUENCE [LARGE SCALE GENOMIC DNA]</scope>
    <source>
        <strain evidence="4 5">PM101005</strain>
    </source>
</reference>
<keyword evidence="1" id="KW-0175">Coiled coil</keyword>
<evidence type="ECO:0000313" key="4">
    <source>
        <dbReference type="EMBL" id="QGZ32140.1"/>
    </source>
</evidence>
<feature type="transmembrane region" description="Helical" evidence="3">
    <location>
        <begin position="55"/>
        <end position="76"/>
    </location>
</feature>